<accession>A0ABT1I8N4</accession>
<reference evidence="1 2" key="1">
    <citation type="submission" date="2022-06" db="EMBL/GenBank/DDBJ databases">
        <title>Genomic Encyclopedia of Archaeal and Bacterial Type Strains, Phase II (KMG-II): from individual species to whole genera.</title>
        <authorList>
            <person name="Goeker M."/>
        </authorList>
    </citation>
    <scope>NUCLEOTIDE SEQUENCE [LARGE SCALE GENOMIC DNA]</scope>
    <source>
        <strain evidence="1 2">DSM 44255</strain>
    </source>
</reference>
<keyword evidence="2" id="KW-1185">Reference proteome</keyword>
<protein>
    <recommendedName>
        <fullName evidence="3">Alpha/beta hydrolase family protein DUF900</fullName>
    </recommendedName>
</protein>
<dbReference type="Proteomes" id="UP001205185">
    <property type="component" value="Unassembled WGS sequence"/>
</dbReference>
<proteinExistence type="predicted"/>
<evidence type="ECO:0008006" key="3">
    <source>
        <dbReference type="Google" id="ProtNLM"/>
    </source>
</evidence>
<dbReference type="Gene3D" id="3.40.50.1820">
    <property type="entry name" value="alpha/beta hydrolase"/>
    <property type="match status" value="1"/>
</dbReference>
<evidence type="ECO:0000313" key="1">
    <source>
        <dbReference type="EMBL" id="MCP2268992.1"/>
    </source>
</evidence>
<dbReference type="InterPro" id="IPR029058">
    <property type="entry name" value="AB_hydrolase_fold"/>
</dbReference>
<name>A0ABT1I8N4_9PSEU</name>
<gene>
    <name evidence="1" type="ORF">LV75_001480</name>
</gene>
<dbReference type="EMBL" id="JAMTCO010000004">
    <property type="protein sequence ID" value="MCP2268992.1"/>
    <property type="molecule type" value="Genomic_DNA"/>
</dbReference>
<organism evidence="1 2">
    <name type="scientific">Actinokineospora diospyrosa</name>
    <dbReference type="NCBI Taxonomy" id="103728"/>
    <lineage>
        <taxon>Bacteria</taxon>
        <taxon>Bacillati</taxon>
        <taxon>Actinomycetota</taxon>
        <taxon>Actinomycetes</taxon>
        <taxon>Pseudonocardiales</taxon>
        <taxon>Pseudonocardiaceae</taxon>
        <taxon>Actinokineospora</taxon>
    </lineage>
</organism>
<dbReference type="RefSeq" id="WP_253886016.1">
    <property type="nucleotide sequence ID" value="NZ_BAAAVB010000016.1"/>
</dbReference>
<evidence type="ECO:0000313" key="2">
    <source>
        <dbReference type="Proteomes" id="UP001205185"/>
    </source>
</evidence>
<sequence>MSRVVLDLDAEGNPVDPTTGQAVRGAAVAGFLDRHLAVPETATDIVVLVHGWRNTPATALARAERFIAVIDGAYGPRYPALPWACHYVIVRWPSQSSPFLRGYRRVRDRAHLMSTTGHAADVLAQLLGYLNTNRTRPNGTLRTAGGQYLHLIGHSFGCRFLAEAIQWAAESRPGTLGWNRADPRYPYAADTLVLFQMAAPHDSLTQRFPRLVADSPIAGPVVLTHATTDRAVGLWHRLAESTPGVGFRGATLPPDQITPTRLHRLDEPYTAADFPTPVVNVDATWRFRKGHRLLPAGAHADIIHPESAHLILSLAHLAR</sequence>
<comment type="caution">
    <text evidence="1">The sequence shown here is derived from an EMBL/GenBank/DDBJ whole genome shotgun (WGS) entry which is preliminary data.</text>
</comment>
<dbReference type="SUPFAM" id="SSF53474">
    <property type="entry name" value="alpha/beta-Hydrolases"/>
    <property type="match status" value="1"/>
</dbReference>